<proteinExistence type="predicted"/>
<feature type="region of interest" description="Disordered" evidence="1">
    <location>
        <begin position="76"/>
        <end position="226"/>
    </location>
</feature>
<sequence>MVLPRPTALRASTFARYARPARHIRAAEFQPGQRMLQKRTYASRLSSSGLSKQSDMPWMIGAVAATAGGLYLVMSQDTSHGEGHGGHGQHHDPHDKIKAGHEEEAPAVEEAKEEKEEPAAEEKEEETPKEEKEEVGEATKKPSDTDKPHPSKEPASTNEQSGKQDATYSNQDAHHPPGQDVTGSEDKSKKGEGAAETAKLKGTVSPERPPAENKEEQGKTEVDKNA</sequence>
<feature type="compositionally biased region" description="Polar residues" evidence="1">
    <location>
        <begin position="154"/>
        <end position="171"/>
    </location>
</feature>
<dbReference type="OrthoDB" id="4590707at2759"/>
<feature type="compositionally biased region" description="Basic and acidic residues" evidence="1">
    <location>
        <begin position="79"/>
        <end position="121"/>
    </location>
</feature>
<reference evidence="2" key="1">
    <citation type="journal article" date="2020" name="Stud. Mycol.">
        <title>101 Dothideomycetes genomes: a test case for predicting lifestyles and emergence of pathogens.</title>
        <authorList>
            <person name="Haridas S."/>
            <person name="Albert R."/>
            <person name="Binder M."/>
            <person name="Bloem J."/>
            <person name="Labutti K."/>
            <person name="Salamov A."/>
            <person name="Andreopoulos B."/>
            <person name="Baker S."/>
            <person name="Barry K."/>
            <person name="Bills G."/>
            <person name="Bluhm B."/>
            <person name="Cannon C."/>
            <person name="Castanera R."/>
            <person name="Culley D."/>
            <person name="Daum C."/>
            <person name="Ezra D."/>
            <person name="Gonzalez J."/>
            <person name="Henrissat B."/>
            <person name="Kuo A."/>
            <person name="Liang C."/>
            <person name="Lipzen A."/>
            <person name="Lutzoni F."/>
            <person name="Magnuson J."/>
            <person name="Mondo S."/>
            <person name="Nolan M."/>
            <person name="Ohm R."/>
            <person name="Pangilinan J."/>
            <person name="Park H.-J."/>
            <person name="Ramirez L."/>
            <person name="Alfaro M."/>
            <person name="Sun H."/>
            <person name="Tritt A."/>
            <person name="Yoshinaga Y."/>
            <person name="Zwiers L.-H."/>
            <person name="Turgeon B."/>
            <person name="Goodwin S."/>
            <person name="Spatafora J."/>
            <person name="Crous P."/>
            <person name="Grigoriev I."/>
        </authorList>
    </citation>
    <scope>NUCLEOTIDE SEQUENCE</scope>
    <source>
        <strain evidence="2">CBS 379.55</strain>
    </source>
</reference>
<dbReference type="EMBL" id="ML986493">
    <property type="protein sequence ID" value="KAF2276427.1"/>
    <property type="molecule type" value="Genomic_DNA"/>
</dbReference>
<feature type="compositionally biased region" description="Basic and acidic residues" evidence="1">
    <location>
        <begin position="209"/>
        <end position="226"/>
    </location>
</feature>
<organism evidence="2 3">
    <name type="scientific">Westerdykella ornata</name>
    <dbReference type="NCBI Taxonomy" id="318751"/>
    <lineage>
        <taxon>Eukaryota</taxon>
        <taxon>Fungi</taxon>
        <taxon>Dikarya</taxon>
        <taxon>Ascomycota</taxon>
        <taxon>Pezizomycotina</taxon>
        <taxon>Dothideomycetes</taxon>
        <taxon>Pleosporomycetidae</taxon>
        <taxon>Pleosporales</taxon>
        <taxon>Sporormiaceae</taxon>
        <taxon>Westerdykella</taxon>
    </lineage>
</organism>
<feature type="compositionally biased region" description="Basic and acidic residues" evidence="1">
    <location>
        <begin position="129"/>
        <end position="152"/>
    </location>
</feature>
<gene>
    <name evidence="2" type="ORF">EI97DRAFT_458362</name>
</gene>
<dbReference type="GeneID" id="54554078"/>
<keyword evidence="3" id="KW-1185">Reference proteome</keyword>
<evidence type="ECO:0000313" key="2">
    <source>
        <dbReference type="EMBL" id="KAF2276427.1"/>
    </source>
</evidence>
<protein>
    <submittedName>
        <fullName evidence="2">Uncharacterized protein</fullName>
    </submittedName>
</protein>
<feature type="compositionally biased region" description="Basic and acidic residues" evidence="1">
    <location>
        <begin position="184"/>
        <end position="193"/>
    </location>
</feature>
<dbReference type="RefSeq" id="XP_033653966.1">
    <property type="nucleotide sequence ID" value="XM_033800903.1"/>
</dbReference>
<name>A0A6A6JIZ3_WESOR</name>
<accession>A0A6A6JIZ3</accession>
<evidence type="ECO:0000256" key="1">
    <source>
        <dbReference type="SAM" id="MobiDB-lite"/>
    </source>
</evidence>
<dbReference type="AlphaFoldDB" id="A0A6A6JIZ3"/>
<evidence type="ECO:0000313" key="3">
    <source>
        <dbReference type="Proteomes" id="UP000800097"/>
    </source>
</evidence>
<dbReference type="Proteomes" id="UP000800097">
    <property type="component" value="Unassembled WGS sequence"/>
</dbReference>